<gene>
    <name evidence="2" type="primary">Contig9424.g10084</name>
    <name evidence="2" type="ORF">STYLEM_1603</name>
</gene>
<feature type="compositionally biased region" description="Polar residues" evidence="1">
    <location>
        <begin position="802"/>
        <end position="811"/>
    </location>
</feature>
<feature type="region of interest" description="Disordered" evidence="1">
    <location>
        <begin position="847"/>
        <end position="873"/>
    </location>
</feature>
<dbReference type="InParanoid" id="A0A077ZTH9"/>
<proteinExistence type="predicted"/>
<keyword evidence="3" id="KW-1185">Reference proteome</keyword>
<evidence type="ECO:0000256" key="1">
    <source>
        <dbReference type="SAM" id="MobiDB-lite"/>
    </source>
</evidence>
<name>A0A077ZTH9_STYLE</name>
<feature type="compositionally biased region" description="Acidic residues" evidence="1">
    <location>
        <begin position="1222"/>
        <end position="1247"/>
    </location>
</feature>
<feature type="region of interest" description="Disordered" evidence="1">
    <location>
        <begin position="106"/>
        <end position="153"/>
    </location>
</feature>
<feature type="compositionally biased region" description="Basic and acidic residues" evidence="1">
    <location>
        <begin position="135"/>
        <end position="153"/>
    </location>
</feature>
<dbReference type="Proteomes" id="UP000039865">
    <property type="component" value="Unassembled WGS sequence"/>
</dbReference>
<feature type="compositionally biased region" description="Acidic residues" evidence="1">
    <location>
        <begin position="106"/>
        <end position="120"/>
    </location>
</feature>
<feature type="region of interest" description="Disordered" evidence="1">
    <location>
        <begin position="764"/>
        <end position="811"/>
    </location>
</feature>
<dbReference type="AlphaFoldDB" id="A0A077ZTH9"/>
<dbReference type="EMBL" id="CCKQ01001532">
    <property type="protein sequence ID" value="CDW72640.1"/>
    <property type="molecule type" value="Genomic_DNA"/>
</dbReference>
<evidence type="ECO:0000313" key="2">
    <source>
        <dbReference type="EMBL" id="CDW72640.1"/>
    </source>
</evidence>
<organism evidence="2 3">
    <name type="scientific">Stylonychia lemnae</name>
    <name type="common">Ciliate</name>
    <dbReference type="NCBI Taxonomy" id="5949"/>
    <lineage>
        <taxon>Eukaryota</taxon>
        <taxon>Sar</taxon>
        <taxon>Alveolata</taxon>
        <taxon>Ciliophora</taxon>
        <taxon>Intramacronucleata</taxon>
        <taxon>Spirotrichea</taxon>
        <taxon>Stichotrichia</taxon>
        <taxon>Sporadotrichida</taxon>
        <taxon>Oxytrichidae</taxon>
        <taxon>Stylonychinae</taxon>
        <taxon>Stylonychia</taxon>
    </lineage>
</organism>
<sequence>MATLDVYFDIVGRYEEIKIGLSYEESYLTNDDLRKLREKKHGCYVILINLFTYDIQYYSREEQCQLFKSIKSKIMSRLTSISYSGHLAKIIEPLFEIEKYSNDDENFDSDSDLDSSDNSDSESKKKKKDDQEEVNSDKIKKQEEKKKQEEQKAADRLLPQAKAFFGENQLEYLKSKLTGVNILEMTSVSDRVEFIFACHALSEIFLNNHTTDEPSLIFIRENYEKFNETLLQIFDIAKTKFLELSKDDQQYIMLLGNTVAYLFLDLFLNQVNPDLISEDGILIETDSALTTLKMSLEFNEFLLSQEVQSHPILIHLFDQMGQFTCKLVTYSASYIAMTIPSQHEDIIRKGCADIIKMIQCIIKPFQDSKERLNLYRHKQDLVFDIFDSLNQIFNNADISLIEPLLTDELFSAILFIFNLDHREQKLLEKSNETTEFFQLQNGASRRYYKEFAFAFVNDIIKHPKAIIKFLSYYVQVFNQNRKGNQEEREKATAALFVLSLCDSQLLENEKLLIANFCKSQLIDLVLNQQEDQLMRFRAIWILETYVSFLDKSDIMTLMLYYGKVFTQSQEKVEEDKLIISAMAMAIFKYISESDQQMDKEGGQLTDQQIQENLKMTPQQLLELFIDYSYKYPELFEFPNGIQNMMILFEEQVKFDVALIDNSLETLIRGFNVVVAKATLQDDQGQSEDDDEYLEYMQTISEIVDRATFLSILDESKVDQLKVIIKKHFNQFALGGLHNPGKRLMSVMKSFYMFFTTNQVQFNFEEPTTEQQKKNTKLNESSSESEDEQEEEKKQYEDENNNGNKSIANTGPPSDTEVIRILLLNTIYTFNSAEKVKLMQDKASQYVAADDGDSSNENKSLESESHTSSSGEFESDNNFQVTLTALDDDCYTIHFILYQTKCQIKDLFKGVANLNNVSDIYEPLVQNAIQNIMRLFTIGLQTQIDHKFVNKISYWMVMNTLIENDYLTEVDEQYLSQLEDGQEPFYLFEKSLELLAFSINLQKTQEVAYLFYFYELALYYSYQNDTVIEQMLKIQPADLNLFLKEFTFYQEQSIFLVDGRKYLIENFKGYYWLVRALMILSQIDQYKAQIDSFILRNLKTFSMLTRIISDQLYLKKPFPQLDAVNQNLINQKLALDIKNLQTLLDTEEFDDFTEQGLIFYYSSHQTQIGPEDYIEDFIGLYEMIKDYPIAKENALNQNDKVTISQKFKEMISFLKQQKAIYEDKEESDDDKEDGNDKVDEIDDDDNDD</sequence>
<accession>A0A077ZTH9</accession>
<evidence type="ECO:0000313" key="3">
    <source>
        <dbReference type="Proteomes" id="UP000039865"/>
    </source>
</evidence>
<protein>
    <submittedName>
        <fullName evidence="2">Uncharacterized protein</fullName>
    </submittedName>
</protein>
<reference evidence="2 3" key="1">
    <citation type="submission" date="2014-06" db="EMBL/GenBank/DDBJ databases">
        <authorList>
            <person name="Swart Estienne"/>
        </authorList>
    </citation>
    <scope>NUCLEOTIDE SEQUENCE [LARGE SCALE GENOMIC DNA]</scope>
    <source>
        <strain evidence="2 3">130c</strain>
    </source>
</reference>
<feature type="region of interest" description="Disordered" evidence="1">
    <location>
        <begin position="1220"/>
        <end position="1247"/>
    </location>
</feature>